<accession>A0AAQ3JYI9</accession>
<dbReference type="AlphaFoldDB" id="A0AAQ3JYI9"/>
<evidence type="ECO:0000313" key="2">
    <source>
        <dbReference type="Proteomes" id="UP001327560"/>
    </source>
</evidence>
<gene>
    <name evidence="1" type="ORF">Cni_G07102</name>
</gene>
<name>A0AAQ3JYI9_9LILI</name>
<organism evidence="1 2">
    <name type="scientific">Canna indica</name>
    <name type="common">Indian-shot</name>
    <dbReference type="NCBI Taxonomy" id="4628"/>
    <lineage>
        <taxon>Eukaryota</taxon>
        <taxon>Viridiplantae</taxon>
        <taxon>Streptophyta</taxon>
        <taxon>Embryophyta</taxon>
        <taxon>Tracheophyta</taxon>
        <taxon>Spermatophyta</taxon>
        <taxon>Magnoliopsida</taxon>
        <taxon>Liliopsida</taxon>
        <taxon>Zingiberales</taxon>
        <taxon>Cannaceae</taxon>
        <taxon>Canna</taxon>
    </lineage>
</organism>
<dbReference type="EMBL" id="CP136891">
    <property type="protein sequence ID" value="WOK98391.1"/>
    <property type="molecule type" value="Genomic_DNA"/>
</dbReference>
<keyword evidence="2" id="KW-1185">Reference proteome</keyword>
<protein>
    <submittedName>
        <fullName evidence="1">Uncharacterized protein</fullName>
    </submittedName>
</protein>
<dbReference type="Proteomes" id="UP001327560">
    <property type="component" value="Chromosome 2"/>
</dbReference>
<reference evidence="1 2" key="1">
    <citation type="submission" date="2023-10" db="EMBL/GenBank/DDBJ databases">
        <title>Chromosome-scale genome assembly provides insights into flower coloration mechanisms of Canna indica.</title>
        <authorList>
            <person name="Li C."/>
        </authorList>
    </citation>
    <scope>NUCLEOTIDE SEQUENCE [LARGE SCALE GENOMIC DNA]</scope>
    <source>
        <tissue evidence="1">Flower</tissue>
    </source>
</reference>
<sequence length="125" mass="15232">MEEKEEYMGLSDDEVMHLRILQKKTEALCKQIQIKWWSKARMKWVNEGERNSKYYHNLVKLKRNRADIEKLVVDDIALSDNKEMVEAFAVWYENLWKQEGDDRELNVLDRIQWRKIDQQKADFIN</sequence>
<evidence type="ECO:0000313" key="1">
    <source>
        <dbReference type="EMBL" id="WOK98391.1"/>
    </source>
</evidence>
<proteinExistence type="predicted"/>